<dbReference type="Gene3D" id="3.40.50.300">
    <property type="entry name" value="P-loop containing nucleotide triphosphate hydrolases"/>
    <property type="match status" value="1"/>
</dbReference>
<evidence type="ECO:0000313" key="2">
    <source>
        <dbReference type="Proteomes" id="UP000030700"/>
    </source>
</evidence>
<gene>
    <name evidence="1" type="ORF">U14_03882</name>
</gene>
<dbReference type="SUPFAM" id="SSF52540">
    <property type="entry name" value="P-loop containing nucleoside triphosphate hydrolases"/>
    <property type="match status" value="1"/>
</dbReference>
<proteinExistence type="predicted"/>
<accession>A0A081BQG4</accession>
<reference evidence="1" key="1">
    <citation type="journal article" date="2015" name="PeerJ">
        <title>First genomic representation of candidate bacterial phylum KSB3 points to enhanced environmental sensing as a trigger of wastewater bulking.</title>
        <authorList>
            <person name="Sekiguchi Y."/>
            <person name="Ohashi A."/>
            <person name="Parks D.H."/>
            <person name="Yamauchi T."/>
            <person name="Tyson G.W."/>
            <person name="Hugenholtz P."/>
        </authorList>
    </citation>
    <scope>NUCLEOTIDE SEQUENCE [LARGE SCALE GENOMIC DNA]</scope>
</reference>
<organism evidence="1">
    <name type="scientific">Candidatus Moduliflexus flocculans</name>
    <dbReference type="NCBI Taxonomy" id="1499966"/>
    <lineage>
        <taxon>Bacteria</taxon>
        <taxon>Candidatus Moduliflexota</taxon>
        <taxon>Candidatus Moduliflexia</taxon>
        <taxon>Candidatus Moduliflexales</taxon>
        <taxon>Candidatus Moduliflexaceae</taxon>
    </lineage>
</organism>
<dbReference type="AlphaFoldDB" id="A0A081BQG4"/>
<dbReference type="InterPro" id="IPR027417">
    <property type="entry name" value="P-loop_NTPase"/>
</dbReference>
<name>A0A081BQG4_9BACT</name>
<dbReference type="Proteomes" id="UP000030700">
    <property type="component" value="Unassembled WGS sequence"/>
</dbReference>
<dbReference type="STRING" id="1499966.U14_03882"/>
<dbReference type="EMBL" id="DF820458">
    <property type="protein sequence ID" value="GAK52630.1"/>
    <property type="molecule type" value="Genomic_DNA"/>
</dbReference>
<dbReference type="HOGENOM" id="CLU_038452_0_0_0"/>
<sequence>MKRRFSSYGPINIKTEYYAPRSALIESVTRQLLGASEADEGGHYITIWAPRQTGKTWTMLETVKAIRASNNEANACFMSMESAKSETSAQVILEIFSREMRRALNDSVPTISEWKDFPALFSHECLDKPLILIIDKFDAIGEEFIGKFASEFRNLYLSRKNEASLSHEKTYLLHGLALIGVRSVLGIENATGSPFNVQRSVRIPNLTFEEVAGMFDWYQRDSGQRIEPEVVARLFAETNGQPGLVGWLGELLTETYNCTPDAPITMREFEGMYAAAVNLLPNNTILNMLSKAKQPPYRDFALRLFDTEKKMSFAYDSPEMNYLYVNGVIDYDTVDQIQQYARFSCPFVQKRLFNYFAKEVFHDIGRMLDPFDDLSDIFTGDALCLPPLLARYQAYLRQNSRWLFQNAPRRADLRIYEAVYHFNLYLYLHQFLRGKGAEVWPEFPTGNVKIDILIAYRGHMYGLELKTFADVAEYRNALAQAAQYGKQLRLAEITLLFFIESISAKHRETYERPLLDEQTGVTVTPVFIETGV</sequence>
<dbReference type="Pfam" id="PF14516">
    <property type="entry name" value="AAA_35"/>
    <property type="match status" value="1"/>
</dbReference>
<evidence type="ECO:0000313" key="1">
    <source>
        <dbReference type="EMBL" id="GAK52630.1"/>
    </source>
</evidence>
<keyword evidence="2" id="KW-1185">Reference proteome</keyword>
<protein>
    <submittedName>
        <fullName evidence="1">Uncharacterized protein</fullName>
    </submittedName>
</protein>